<dbReference type="Proteomes" id="UP000826651">
    <property type="component" value="Unassembled WGS sequence"/>
</dbReference>
<evidence type="ECO:0000313" key="3">
    <source>
        <dbReference type="EMBL" id="MBZ2198715.1"/>
    </source>
</evidence>
<feature type="transmembrane region" description="Helical" evidence="2">
    <location>
        <begin position="32"/>
        <end position="50"/>
    </location>
</feature>
<feature type="region of interest" description="Disordered" evidence="1">
    <location>
        <begin position="1"/>
        <end position="26"/>
    </location>
</feature>
<evidence type="ECO:0000256" key="1">
    <source>
        <dbReference type="SAM" id="MobiDB-lite"/>
    </source>
</evidence>
<keyword evidence="4" id="KW-1185">Reference proteome</keyword>
<reference evidence="3 4" key="1">
    <citation type="submission" date="2021-04" db="EMBL/GenBank/DDBJ databases">
        <title>Ruania sp. nov., isolated from sandy soil of mangrove forest.</title>
        <authorList>
            <person name="Ge X."/>
            <person name="Huang R."/>
            <person name="Liu W."/>
        </authorList>
    </citation>
    <scope>NUCLEOTIDE SEQUENCE [LARGE SCALE GENOMIC DNA]</scope>
    <source>
        <strain evidence="3 4">N2-46</strain>
    </source>
</reference>
<accession>A0ABS7SG56</accession>
<sequence>MATPRDSTEFDVAEPEPAQPRATVERGGAHPAAGWVLTAILLAIAGIIAVPNAVPLTMHRVADPSYVAWSWNGTDPLSDDETDHLYRTLVQNQPQHREPWRCTRLAESESQFFDRPGDTIICTAGDQVITTVVAIPATSRKAEDS</sequence>
<keyword evidence="2" id="KW-1133">Transmembrane helix</keyword>
<dbReference type="RefSeq" id="WP_223409971.1">
    <property type="nucleotide sequence ID" value="NZ_JAGSHT010000021.1"/>
</dbReference>
<name>A0ABS7SG56_9MICO</name>
<protein>
    <submittedName>
        <fullName evidence="3">Uncharacterized protein</fullName>
    </submittedName>
</protein>
<organism evidence="3 4">
    <name type="scientific">Occultella gossypii</name>
    <dbReference type="NCBI Taxonomy" id="2800820"/>
    <lineage>
        <taxon>Bacteria</taxon>
        <taxon>Bacillati</taxon>
        <taxon>Actinomycetota</taxon>
        <taxon>Actinomycetes</taxon>
        <taxon>Micrococcales</taxon>
        <taxon>Ruaniaceae</taxon>
        <taxon>Occultella</taxon>
    </lineage>
</organism>
<dbReference type="EMBL" id="JAGSHT010000021">
    <property type="protein sequence ID" value="MBZ2198715.1"/>
    <property type="molecule type" value="Genomic_DNA"/>
</dbReference>
<evidence type="ECO:0000313" key="4">
    <source>
        <dbReference type="Proteomes" id="UP000826651"/>
    </source>
</evidence>
<proteinExistence type="predicted"/>
<evidence type="ECO:0000256" key="2">
    <source>
        <dbReference type="SAM" id="Phobius"/>
    </source>
</evidence>
<keyword evidence="2" id="KW-0812">Transmembrane</keyword>
<keyword evidence="2" id="KW-0472">Membrane</keyword>
<gene>
    <name evidence="3" type="ORF">KCQ71_21390</name>
</gene>
<comment type="caution">
    <text evidence="3">The sequence shown here is derived from an EMBL/GenBank/DDBJ whole genome shotgun (WGS) entry which is preliminary data.</text>
</comment>